<evidence type="ECO:0000256" key="1">
    <source>
        <dbReference type="SAM" id="MobiDB-lite"/>
    </source>
</evidence>
<proteinExistence type="predicted"/>
<sequence length="206" mass="23129">MAKSSEKSAEGHPPRTPVRRDNGRHQWEKDRARQPEEKRLATGSTEHDTGLEVDDLVFHASYREIEAPKEIGDAMGVAEGTPLVERTYRTRYSAEDAPFTLVTSYLIRSLVEANPALLDEKNEPWPGGTMSQLHTVGIEIDRIEEHVTARPPTSEEGAELGLPPGAAVLVIRKLAYDIEDRVVEMSELIMPGDRTELSFTTRLERW</sequence>
<dbReference type="Pfam" id="PF07702">
    <property type="entry name" value="UTRA"/>
    <property type="match status" value="1"/>
</dbReference>
<evidence type="ECO:0000313" key="4">
    <source>
        <dbReference type="Proteomes" id="UP001197114"/>
    </source>
</evidence>
<dbReference type="Proteomes" id="UP001197114">
    <property type="component" value="Unassembled WGS sequence"/>
</dbReference>
<organism evidence="3 4">
    <name type="scientific">Streptomyces anatolicus</name>
    <dbReference type="NCBI Taxonomy" id="2675858"/>
    <lineage>
        <taxon>Bacteria</taxon>
        <taxon>Bacillati</taxon>
        <taxon>Actinomycetota</taxon>
        <taxon>Actinomycetes</taxon>
        <taxon>Kitasatosporales</taxon>
        <taxon>Streptomycetaceae</taxon>
        <taxon>Streptomyces</taxon>
    </lineage>
</organism>
<dbReference type="PANTHER" id="PTHR44846:SF17">
    <property type="entry name" value="GNTR-FAMILY TRANSCRIPTIONAL REGULATOR"/>
    <property type="match status" value="1"/>
</dbReference>
<dbReference type="Gene3D" id="3.40.1410.10">
    <property type="entry name" value="Chorismate lyase-like"/>
    <property type="match status" value="1"/>
</dbReference>
<name>A0ABS6YNQ3_9ACTN</name>
<dbReference type="RefSeq" id="WP_219689415.1">
    <property type="nucleotide sequence ID" value="NZ_WMBF01000152.1"/>
</dbReference>
<comment type="caution">
    <text evidence="3">The sequence shown here is derived from an EMBL/GenBank/DDBJ whole genome shotgun (WGS) entry which is preliminary data.</text>
</comment>
<feature type="region of interest" description="Disordered" evidence="1">
    <location>
        <begin position="1"/>
        <end position="50"/>
    </location>
</feature>
<dbReference type="SMART" id="SM00866">
    <property type="entry name" value="UTRA"/>
    <property type="match status" value="1"/>
</dbReference>
<dbReference type="InterPro" id="IPR011663">
    <property type="entry name" value="UTRA"/>
</dbReference>
<keyword evidence="4" id="KW-1185">Reference proteome</keyword>
<accession>A0ABS6YNQ3</accession>
<dbReference type="SUPFAM" id="SSF64288">
    <property type="entry name" value="Chorismate lyase-like"/>
    <property type="match status" value="1"/>
</dbReference>
<protein>
    <submittedName>
        <fullName evidence="3">UTRA domain-containing protein</fullName>
    </submittedName>
</protein>
<dbReference type="InterPro" id="IPR050679">
    <property type="entry name" value="Bact_HTH_transcr_reg"/>
</dbReference>
<dbReference type="InterPro" id="IPR028978">
    <property type="entry name" value="Chorismate_lyase_/UTRA_dom_sf"/>
</dbReference>
<evidence type="ECO:0000259" key="2">
    <source>
        <dbReference type="SMART" id="SM00866"/>
    </source>
</evidence>
<reference evidence="3 4" key="1">
    <citation type="submission" date="2019-11" db="EMBL/GenBank/DDBJ databases">
        <authorList>
            <person name="Ay H."/>
        </authorList>
    </citation>
    <scope>NUCLEOTIDE SEQUENCE [LARGE SCALE GENOMIC DNA]</scope>
    <source>
        <strain evidence="3 4">BG9H</strain>
    </source>
</reference>
<dbReference type="PANTHER" id="PTHR44846">
    <property type="entry name" value="MANNOSYL-D-GLYCERATE TRANSPORT/METABOLISM SYSTEM REPRESSOR MNGR-RELATED"/>
    <property type="match status" value="1"/>
</dbReference>
<gene>
    <name evidence="3" type="ORF">GKQ77_15810</name>
</gene>
<feature type="domain" description="UbiC transcription regulator-associated" evidence="2">
    <location>
        <begin position="55"/>
        <end position="196"/>
    </location>
</feature>
<dbReference type="EMBL" id="WMBF01000152">
    <property type="protein sequence ID" value="MBW5423014.1"/>
    <property type="molecule type" value="Genomic_DNA"/>
</dbReference>
<evidence type="ECO:0000313" key="3">
    <source>
        <dbReference type="EMBL" id="MBW5423014.1"/>
    </source>
</evidence>